<dbReference type="OrthoDB" id="9782201at2"/>
<evidence type="ECO:0000256" key="3">
    <source>
        <dbReference type="ARBA" id="ARBA00022741"/>
    </source>
</evidence>
<dbReference type="EC" id="2.7.4.27" evidence="5"/>
<keyword evidence="4 5" id="KW-0418">Kinase</keyword>
<dbReference type="STRING" id="1120976.SAMN03080606_00516"/>
<keyword evidence="3 5" id="KW-0547">Nucleotide-binding</keyword>
<evidence type="ECO:0000313" key="7">
    <source>
        <dbReference type="Proteomes" id="UP000198636"/>
    </source>
</evidence>
<dbReference type="HAMAP" id="MF_00921">
    <property type="entry name" value="PDRP"/>
    <property type="match status" value="1"/>
</dbReference>
<reference evidence="6 7" key="1">
    <citation type="submission" date="2016-10" db="EMBL/GenBank/DDBJ databases">
        <authorList>
            <person name="de Groot N.N."/>
        </authorList>
    </citation>
    <scope>NUCLEOTIDE SEQUENCE [LARGE SCALE GENOMIC DNA]</scope>
    <source>
        <strain evidence="6 7">DSM 18978</strain>
    </source>
</reference>
<dbReference type="GO" id="GO:0016776">
    <property type="term" value="F:phosphotransferase activity, phosphate group as acceptor"/>
    <property type="evidence" value="ECO:0007669"/>
    <property type="project" value="UniProtKB-UniRule"/>
</dbReference>
<dbReference type="InterPro" id="IPR026565">
    <property type="entry name" value="PPDK_reg"/>
</dbReference>
<dbReference type="AlphaFoldDB" id="A0A1G5BT71"/>
<accession>A0A1G5BT71</accession>
<evidence type="ECO:0000313" key="6">
    <source>
        <dbReference type="EMBL" id="SCX93409.1"/>
    </source>
</evidence>
<evidence type="ECO:0000256" key="2">
    <source>
        <dbReference type="ARBA" id="ARBA00022679"/>
    </source>
</evidence>
<dbReference type="GO" id="GO:0004674">
    <property type="term" value="F:protein serine/threonine kinase activity"/>
    <property type="evidence" value="ECO:0007669"/>
    <property type="project" value="UniProtKB-UniRule"/>
</dbReference>
<dbReference type="PANTHER" id="PTHR31756">
    <property type="entry name" value="PYRUVATE, PHOSPHATE DIKINASE REGULATORY PROTEIN 1, CHLOROPLASTIC"/>
    <property type="match status" value="1"/>
</dbReference>
<comment type="catalytic activity">
    <reaction evidence="5">
        <text>N(tele)-phospho-L-histidyl/L-threonyl-[pyruvate, phosphate dikinase] + ADP = N(tele)-phospho-L-histidyl/O-phospho-L-threonyl-[pyruvate, phosphate dikinase] + AMP + H(+)</text>
        <dbReference type="Rhea" id="RHEA:43692"/>
        <dbReference type="Rhea" id="RHEA-COMP:10650"/>
        <dbReference type="Rhea" id="RHEA-COMP:10651"/>
        <dbReference type="ChEBI" id="CHEBI:15378"/>
        <dbReference type="ChEBI" id="CHEBI:30013"/>
        <dbReference type="ChEBI" id="CHEBI:61977"/>
        <dbReference type="ChEBI" id="CHEBI:83586"/>
        <dbReference type="ChEBI" id="CHEBI:456215"/>
        <dbReference type="ChEBI" id="CHEBI:456216"/>
        <dbReference type="EC" id="2.7.11.32"/>
    </reaction>
</comment>
<keyword evidence="1 5" id="KW-0723">Serine/threonine-protein kinase</keyword>
<dbReference type="NCBIfam" id="NF003742">
    <property type="entry name" value="PRK05339.1"/>
    <property type="match status" value="1"/>
</dbReference>
<dbReference type="GO" id="GO:0005524">
    <property type="term" value="F:ATP binding"/>
    <property type="evidence" value="ECO:0007669"/>
    <property type="project" value="InterPro"/>
</dbReference>
<name>A0A1G5BT71_9FIRM</name>
<dbReference type="EMBL" id="FMUS01000002">
    <property type="protein sequence ID" value="SCX93409.1"/>
    <property type="molecule type" value="Genomic_DNA"/>
</dbReference>
<sequence>MSKNNLVIYIISDSIGETAEQVARAGISQFSLEEYEIRRFPYITDRQQIMEMLEEAKQEQAVIVFTMVVESLKNILIEEADKNNIPWIDIMTPVIDSMSKVLHNSPRREPGLIRRLDERYFRKVEAIEFAVKYDDGKDPRGLKKADLVLIGISRTSKTPLSMYLAHKNVKVANVPLVPEVPPPKELYNVPSKKIIGLTTNPMKLIEIRQERLKALGLKHEANYASMDRILEELDFAEEIMKKLGCPVIDVSSKAVEESASIILEIFREIGYKIGNGK</sequence>
<protein>
    <recommendedName>
        <fullName evidence="5">Putative pyruvate, phosphate dikinase regulatory protein</fullName>
        <shortName evidence="5">PPDK regulatory protein</shortName>
        <ecNumber evidence="5">2.7.11.32</ecNumber>
        <ecNumber evidence="5">2.7.4.27</ecNumber>
    </recommendedName>
</protein>
<evidence type="ECO:0000256" key="1">
    <source>
        <dbReference type="ARBA" id="ARBA00022527"/>
    </source>
</evidence>
<dbReference type="GO" id="GO:0043531">
    <property type="term" value="F:ADP binding"/>
    <property type="evidence" value="ECO:0007669"/>
    <property type="project" value="UniProtKB-UniRule"/>
</dbReference>
<organism evidence="6 7">
    <name type="scientific">Alkaliphilus peptidifermentans DSM 18978</name>
    <dbReference type="NCBI Taxonomy" id="1120976"/>
    <lineage>
        <taxon>Bacteria</taxon>
        <taxon>Bacillati</taxon>
        <taxon>Bacillota</taxon>
        <taxon>Clostridia</taxon>
        <taxon>Peptostreptococcales</taxon>
        <taxon>Natronincolaceae</taxon>
        <taxon>Alkaliphilus</taxon>
    </lineage>
</organism>
<dbReference type="InterPro" id="IPR005177">
    <property type="entry name" value="Kinase-pyrophosphorylase"/>
</dbReference>
<dbReference type="EC" id="2.7.11.32" evidence="5"/>
<dbReference type="PANTHER" id="PTHR31756:SF3">
    <property type="entry name" value="PYRUVATE, PHOSPHATE DIKINASE REGULATORY PROTEIN 1, CHLOROPLASTIC"/>
    <property type="match status" value="1"/>
</dbReference>
<feature type="binding site" evidence="5">
    <location>
        <begin position="151"/>
        <end position="158"/>
    </location>
    <ligand>
        <name>ADP</name>
        <dbReference type="ChEBI" id="CHEBI:456216"/>
    </ligand>
</feature>
<comment type="function">
    <text evidence="5">Bifunctional serine/threonine kinase and phosphorylase involved in the regulation of the pyruvate, phosphate dikinase (PPDK) by catalyzing its phosphorylation/dephosphorylation.</text>
</comment>
<keyword evidence="2 5" id="KW-0808">Transferase</keyword>
<comment type="similarity">
    <text evidence="5">Belongs to the pyruvate, phosphate/water dikinase regulatory protein family. PDRP subfamily.</text>
</comment>
<comment type="catalytic activity">
    <reaction evidence="5">
        <text>N(tele)-phospho-L-histidyl/O-phospho-L-threonyl-[pyruvate, phosphate dikinase] + phosphate + H(+) = N(tele)-phospho-L-histidyl/L-threonyl-[pyruvate, phosphate dikinase] + diphosphate</text>
        <dbReference type="Rhea" id="RHEA:43696"/>
        <dbReference type="Rhea" id="RHEA-COMP:10650"/>
        <dbReference type="Rhea" id="RHEA-COMP:10651"/>
        <dbReference type="ChEBI" id="CHEBI:15378"/>
        <dbReference type="ChEBI" id="CHEBI:30013"/>
        <dbReference type="ChEBI" id="CHEBI:33019"/>
        <dbReference type="ChEBI" id="CHEBI:43474"/>
        <dbReference type="ChEBI" id="CHEBI:61977"/>
        <dbReference type="ChEBI" id="CHEBI:83586"/>
        <dbReference type="EC" id="2.7.4.27"/>
    </reaction>
</comment>
<dbReference type="Proteomes" id="UP000198636">
    <property type="component" value="Unassembled WGS sequence"/>
</dbReference>
<evidence type="ECO:0000256" key="4">
    <source>
        <dbReference type="ARBA" id="ARBA00022777"/>
    </source>
</evidence>
<dbReference type="Pfam" id="PF03618">
    <property type="entry name" value="Kinase-PPPase"/>
    <property type="match status" value="1"/>
</dbReference>
<evidence type="ECO:0000256" key="5">
    <source>
        <dbReference type="HAMAP-Rule" id="MF_00921"/>
    </source>
</evidence>
<keyword evidence="7" id="KW-1185">Reference proteome</keyword>
<gene>
    <name evidence="6" type="ORF">SAMN03080606_00516</name>
</gene>
<dbReference type="RefSeq" id="WP_091539621.1">
    <property type="nucleotide sequence ID" value="NZ_FMUS01000002.1"/>
</dbReference>
<proteinExistence type="inferred from homology"/>